<organism evidence="1 2">
    <name type="scientific">Azoarcus taiwanensis</name>
    <dbReference type="NCBI Taxonomy" id="666964"/>
    <lineage>
        <taxon>Bacteria</taxon>
        <taxon>Pseudomonadati</taxon>
        <taxon>Pseudomonadota</taxon>
        <taxon>Betaproteobacteria</taxon>
        <taxon>Rhodocyclales</taxon>
        <taxon>Zoogloeaceae</taxon>
        <taxon>Azoarcus</taxon>
    </lineage>
</organism>
<evidence type="ECO:0000313" key="2">
    <source>
        <dbReference type="Proteomes" id="UP000599523"/>
    </source>
</evidence>
<protein>
    <submittedName>
        <fullName evidence="1">PEP-CTERM/exosortase system-associated acyltransferase</fullName>
    </submittedName>
</protein>
<dbReference type="SUPFAM" id="SSF55729">
    <property type="entry name" value="Acyl-CoA N-acyltransferases (Nat)"/>
    <property type="match status" value="1"/>
</dbReference>
<dbReference type="InterPro" id="IPR016181">
    <property type="entry name" value="Acyl_CoA_acyltransferase"/>
</dbReference>
<name>A0A972J9Y0_9RHOO</name>
<dbReference type="InterPro" id="IPR022484">
    <property type="entry name" value="PEP-CTERM/exosrtase_acylTfrase"/>
</dbReference>
<reference evidence="1" key="1">
    <citation type="submission" date="2019-12" db="EMBL/GenBank/DDBJ databases">
        <title>Comparative genomics gives insights into the taxonomy of the Azoarcus-Aromatoleum group and reveals separate origins of nif in the plant-associated Azoarcus and non-plant-associated Aromatoleum sub-groups.</title>
        <authorList>
            <person name="Lafos M."/>
            <person name="Maluk M."/>
            <person name="Batista M."/>
            <person name="Junghare M."/>
            <person name="Carmona M."/>
            <person name="Faoro H."/>
            <person name="Cruz L.M."/>
            <person name="Battistoni F."/>
            <person name="De Souza E."/>
            <person name="Pedrosa F."/>
            <person name="Chen W.-M."/>
            <person name="Poole P.S."/>
            <person name="Dixon R.A."/>
            <person name="James E.K."/>
        </authorList>
    </citation>
    <scope>NUCLEOTIDE SEQUENCE</scope>
    <source>
        <strain evidence="1">NSC3</strain>
    </source>
</reference>
<dbReference type="GO" id="GO:0016746">
    <property type="term" value="F:acyltransferase activity"/>
    <property type="evidence" value="ECO:0007669"/>
    <property type="project" value="UniProtKB-KW"/>
</dbReference>
<dbReference type="Gene3D" id="3.40.630.30">
    <property type="match status" value="1"/>
</dbReference>
<proteinExistence type="predicted"/>
<sequence length="287" mass="32401">MSIFDRFNLGHGFRKYFEILPALDQSLLHAVYRIRHEVYCEELAYEAVRPDRLEQDEYDGHSVHCLLRSCRESRRPVGCVRLIMTRPDDRDAPLPFERTCANALDRMIVDPSRLPRSSIGEVSRLAVRSVYRRRRGDAASPMPLQEEDFGSVTNPRFPYIPIGLYLGAIAMAQIEGIETLFVLTEPRLATHFARLGVDIKHIGTPVQHRGTRVPSMLDVDSVTRNMRFIFRPIWNEIRAEIEAGYKAHRATAGPNGTKQHSSALATGDDVPCSPLRHPACVTGLVAT</sequence>
<keyword evidence="1" id="KW-0012">Acyltransferase</keyword>
<accession>A0A972J9Y0</accession>
<keyword evidence="1" id="KW-0808">Transferase</keyword>
<dbReference type="Proteomes" id="UP000599523">
    <property type="component" value="Unassembled WGS sequence"/>
</dbReference>
<dbReference type="Pfam" id="PF13444">
    <property type="entry name" value="Acetyltransf_5"/>
    <property type="match status" value="1"/>
</dbReference>
<dbReference type="RefSeq" id="WP_168986658.1">
    <property type="nucleotide sequence ID" value="NZ_CAWPHM010000330.1"/>
</dbReference>
<dbReference type="AlphaFoldDB" id="A0A972J9Y0"/>
<keyword evidence="2" id="KW-1185">Reference proteome</keyword>
<comment type="caution">
    <text evidence="1">The sequence shown here is derived from an EMBL/GenBank/DDBJ whole genome shotgun (WGS) entry which is preliminary data.</text>
</comment>
<dbReference type="EMBL" id="WTVM01000009">
    <property type="protein sequence ID" value="NMG01867.1"/>
    <property type="molecule type" value="Genomic_DNA"/>
</dbReference>
<gene>
    <name evidence="1" type="ORF">GPA21_02620</name>
</gene>
<evidence type="ECO:0000313" key="1">
    <source>
        <dbReference type="EMBL" id="NMG01867.1"/>
    </source>
</evidence>
<dbReference type="NCBIfam" id="TIGR03694">
    <property type="entry name" value="exosort_acyl"/>
    <property type="match status" value="1"/>
</dbReference>